<dbReference type="PANTHER" id="PTHR11803:SF58">
    <property type="entry name" value="PROTEIN HMF1-RELATED"/>
    <property type="match status" value="1"/>
</dbReference>
<dbReference type="PROSITE" id="PS01094">
    <property type="entry name" value="UPF0076"/>
    <property type="match status" value="1"/>
</dbReference>
<dbReference type="InterPro" id="IPR019897">
    <property type="entry name" value="RidA_CS"/>
</dbReference>
<accession>A0ABP5CS44</accession>
<name>A0ABP5CS44_9MICO</name>
<gene>
    <name evidence="2" type="ORF">GCM10009776_33580</name>
</gene>
<organism evidence="2 3">
    <name type="scientific">Microbacterium deminutum</name>
    <dbReference type="NCBI Taxonomy" id="344164"/>
    <lineage>
        <taxon>Bacteria</taxon>
        <taxon>Bacillati</taxon>
        <taxon>Actinomycetota</taxon>
        <taxon>Actinomycetes</taxon>
        <taxon>Micrococcales</taxon>
        <taxon>Microbacteriaceae</taxon>
        <taxon>Microbacterium</taxon>
    </lineage>
</organism>
<protein>
    <submittedName>
        <fullName evidence="2">RidA family protein</fullName>
    </submittedName>
</protein>
<comment type="similarity">
    <text evidence="1">Belongs to the RutC family.</text>
</comment>
<dbReference type="CDD" id="cd00448">
    <property type="entry name" value="YjgF_YER057c_UK114_family"/>
    <property type="match status" value="1"/>
</dbReference>
<evidence type="ECO:0000256" key="1">
    <source>
        <dbReference type="ARBA" id="ARBA00010552"/>
    </source>
</evidence>
<comment type="caution">
    <text evidence="2">The sequence shown here is derived from an EMBL/GenBank/DDBJ whole genome shotgun (WGS) entry which is preliminary data.</text>
</comment>
<dbReference type="Proteomes" id="UP001499933">
    <property type="component" value="Unassembled WGS sequence"/>
</dbReference>
<dbReference type="SUPFAM" id="SSF55298">
    <property type="entry name" value="YjgF-like"/>
    <property type="match status" value="1"/>
</dbReference>
<evidence type="ECO:0000313" key="3">
    <source>
        <dbReference type="Proteomes" id="UP001499933"/>
    </source>
</evidence>
<keyword evidence="3" id="KW-1185">Reference proteome</keyword>
<dbReference type="InterPro" id="IPR035959">
    <property type="entry name" value="RutC-like_sf"/>
</dbReference>
<dbReference type="RefSeq" id="WP_344096847.1">
    <property type="nucleotide sequence ID" value="NZ_BAAAOG010000009.1"/>
</dbReference>
<evidence type="ECO:0000313" key="2">
    <source>
        <dbReference type="EMBL" id="GAA1967812.1"/>
    </source>
</evidence>
<sequence>MTITRTLTGEGLPTGFPFSLAAASNGTCFISGMPALGPDGAYRPGTFQEEVALAWHNIARIAAAAGYTTTEIVYVQCVVADIDDYATLNDWWHQQFPDITTAPARFTFQAAALPFGCKIEIQAVAAHGD</sequence>
<dbReference type="EMBL" id="BAAAOG010000009">
    <property type="protein sequence ID" value="GAA1967812.1"/>
    <property type="molecule type" value="Genomic_DNA"/>
</dbReference>
<dbReference type="InterPro" id="IPR006175">
    <property type="entry name" value="YjgF/YER057c/UK114"/>
</dbReference>
<dbReference type="Pfam" id="PF01042">
    <property type="entry name" value="Ribonuc_L-PSP"/>
    <property type="match status" value="1"/>
</dbReference>
<reference evidence="3" key="1">
    <citation type="journal article" date="2019" name="Int. J. Syst. Evol. Microbiol.">
        <title>The Global Catalogue of Microorganisms (GCM) 10K type strain sequencing project: providing services to taxonomists for standard genome sequencing and annotation.</title>
        <authorList>
            <consortium name="The Broad Institute Genomics Platform"/>
            <consortium name="The Broad Institute Genome Sequencing Center for Infectious Disease"/>
            <person name="Wu L."/>
            <person name="Ma J."/>
        </authorList>
    </citation>
    <scope>NUCLEOTIDE SEQUENCE [LARGE SCALE GENOMIC DNA]</scope>
    <source>
        <strain evidence="3">JCM 14901</strain>
    </source>
</reference>
<proteinExistence type="inferred from homology"/>
<dbReference type="PANTHER" id="PTHR11803">
    <property type="entry name" value="2-IMINOBUTANOATE/2-IMINOPROPANOATE DEAMINASE RIDA"/>
    <property type="match status" value="1"/>
</dbReference>
<dbReference type="Gene3D" id="3.30.1330.40">
    <property type="entry name" value="RutC-like"/>
    <property type="match status" value="1"/>
</dbReference>